<feature type="transmembrane region" description="Helical" evidence="2">
    <location>
        <begin position="191"/>
        <end position="212"/>
    </location>
</feature>
<dbReference type="Gene3D" id="1.20.1070.10">
    <property type="entry name" value="Rhodopsin 7-helix transmembrane proteins"/>
    <property type="match status" value="1"/>
</dbReference>
<dbReference type="OrthoDB" id="26203at2759"/>
<keyword evidence="2" id="KW-1133">Transmembrane helix</keyword>
<protein>
    <recommendedName>
        <fullName evidence="5">G-protein coupled receptors family 2 profile 2 domain-containing protein</fullName>
    </recommendedName>
</protein>
<keyword evidence="2" id="KW-0472">Membrane</keyword>
<dbReference type="GeneID" id="35600586"/>
<evidence type="ECO:0008006" key="5">
    <source>
        <dbReference type="Google" id="ProtNLM"/>
    </source>
</evidence>
<reference evidence="3 4" key="1">
    <citation type="submission" date="2016-03" db="EMBL/GenBank/DDBJ databases">
        <authorList>
            <person name="Ploux O."/>
        </authorList>
    </citation>
    <scope>NUCLEOTIDE SEQUENCE [LARGE SCALE GENOMIC DNA]</scope>
    <source>
        <strain evidence="3 4">URUG2</strain>
    </source>
</reference>
<keyword evidence="2" id="KW-0812">Transmembrane</keyword>
<name>A0A2D3VG00_9PEZI</name>
<sequence length="458" mass="49994">MSSALLENLANVDAGGCPAPFIGESLYPYRGGFYGGRNCAPNPLVDASDTGNVSRCCIPCPVFDYVYDDHFHGQSDGAAWANVAGFILCGILLISYAALPAKVTRRSFLNIILLIGIMMLELGFIIPLGQQPEQCFDPVTPNGMRSSATCAAGGGFATFGGMALVSWVLVRALFMHLQICWSIVPDRTYYIAANVAVWSITIALTSAVLAHVGVSFRFGGYCHVNVGSISTYWAWLVAFAGISLLLQLATFAYCLQVYISAAFAGRQQLTAGSNKSGSMSGTTQSRNARITARRVWKVLALQWRSLAIVMIAIFTTALVCVVFMVYDDKLTQEAFVNTDALIPWILCIIEFQDNSRCLNLTGPIILPQKLAVVTLYFLGFVGIEAFLLLFRVAFMKSWLDLLRTPFWKKKAKRSTWTGERDATPHTTPRRGNAVRGEEIDGGDETSTEATNESSKEQV</sequence>
<feature type="transmembrane region" description="Helical" evidence="2">
    <location>
        <begin position="303"/>
        <end position="326"/>
    </location>
</feature>
<dbReference type="PANTHER" id="PTHR42058:SF1">
    <property type="entry name" value="G-PROTEIN COUPLED RECEPTORS FAMILY 2 PROFILE 2 DOMAIN-CONTAINING PROTEIN"/>
    <property type="match status" value="1"/>
</dbReference>
<dbReference type="PANTHER" id="PTHR42058">
    <property type="entry name" value="G_PROTEIN_RECEP_F2_4 DOMAIN-CONTAINING PROTEIN"/>
    <property type="match status" value="1"/>
</dbReference>
<feature type="transmembrane region" description="Helical" evidence="2">
    <location>
        <begin position="370"/>
        <end position="394"/>
    </location>
</feature>
<evidence type="ECO:0000256" key="2">
    <source>
        <dbReference type="SAM" id="Phobius"/>
    </source>
</evidence>
<feature type="transmembrane region" description="Helical" evidence="2">
    <location>
        <begin position="79"/>
        <end position="99"/>
    </location>
</feature>
<organism evidence="3 4">
    <name type="scientific">Ramularia collo-cygni</name>
    <dbReference type="NCBI Taxonomy" id="112498"/>
    <lineage>
        <taxon>Eukaryota</taxon>
        <taxon>Fungi</taxon>
        <taxon>Dikarya</taxon>
        <taxon>Ascomycota</taxon>
        <taxon>Pezizomycotina</taxon>
        <taxon>Dothideomycetes</taxon>
        <taxon>Dothideomycetidae</taxon>
        <taxon>Mycosphaerellales</taxon>
        <taxon>Mycosphaerellaceae</taxon>
        <taxon>Ramularia</taxon>
    </lineage>
</organism>
<feature type="transmembrane region" description="Helical" evidence="2">
    <location>
        <begin position="232"/>
        <end position="259"/>
    </location>
</feature>
<evidence type="ECO:0000313" key="3">
    <source>
        <dbReference type="EMBL" id="CZT19573.1"/>
    </source>
</evidence>
<feature type="region of interest" description="Disordered" evidence="1">
    <location>
        <begin position="415"/>
        <end position="458"/>
    </location>
</feature>
<keyword evidence="4" id="KW-1185">Reference proteome</keyword>
<feature type="transmembrane region" description="Helical" evidence="2">
    <location>
        <begin position="146"/>
        <end position="170"/>
    </location>
</feature>
<dbReference type="EMBL" id="FJUY01000007">
    <property type="protein sequence ID" value="CZT19573.1"/>
    <property type="molecule type" value="Genomic_DNA"/>
</dbReference>
<dbReference type="Proteomes" id="UP000225277">
    <property type="component" value="Unassembled WGS sequence"/>
</dbReference>
<dbReference type="InterPro" id="IPR053247">
    <property type="entry name" value="GPCR_GPR1/git3-like"/>
</dbReference>
<dbReference type="RefSeq" id="XP_023626463.1">
    <property type="nucleotide sequence ID" value="XM_023770695.1"/>
</dbReference>
<proteinExistence type="predicted"/>
<evidence type="ECO:0000313" key="4">
    <source>
        <dbReference type="Proteomes" id="UP000225277"/>
    </source>
</evidence>
<feature type="transmembrane region" description="Helical" evidence="2">
    <location>
        <begin position="108"/>
        <end position="126"/>
    </location>
</feature>
<gene>
    <name evidence="3" type="ORF">RCC_05424</name>
</gene>
<accession>A0A2D3VG00</accession>
<dbReference type="AlphaFoldDB" id="A0A2D3VG00"/>
<evidence type="ECO:0000256" key="1">
    <source>
        <dbReference type="SAM" id="MobiDB-lite"/>
    </source>
</evidence>